<dbReference type="InterPro" id="IPR009056">
    <property type="entry name" value="Cyt_c-like_dom"/>
</dbReference>
<evidence type="ECO:0000256" key="3">
    <source>
        <dbReference type="ARBA" id="ARBA00022723"/>
    </source>
</evidence>
<protein>
    <submittedName>
        <fullName evidence="9">C-type cytochrome</fullName>
    </submittedName>
</protein>
<evidence type="ECO:0000259" key="8">
    <source>
        <dbReference type="PROSITE" id="PS51007"/>
    </source>
</evidence>
<feature type="chain" id="PRO_5037639829" evidence="7">
    <location>
        <begin position="30"/>
        <end position="130"/>
    </location>
</feature>
<keyword evidence="10" id="KW-1185">Reference proteome</keyword>
<feature type="signal peptide" evidence="7">
    <location>
        <begin position="1"/>
        <end position="29"/>
    </location>
</feature>
<dbReference type="InterPro" id="IPR036909">
    <property type="entry name" value="Cyt_c-like_dom_sf"/>
</dbReference>
<organism evidence="9 10">
    <name type="scientific">Phenylobacterium montanum</name>
    <dbReference type="NCBI Taxonomy" id="2823693"/>
    <lineage>
        <taxon>Bacteria</taxon>
        <taxon>Pseudomonadati</taxon>
        <taxon>Pseudomonadota</taxon>
        <taxon>Alphaproteobacteria</taxon>
        <taxon>Caulobacterales</taxon>
        <taxon>Caulobacteraceae</taxon>
        <taxon>Phenylobacterium</taxon>
    </lineage>
</organism>
<dbReference type="GO" id="GO:0020037">
    <property type="term" value="F:heme binding"/>
    <property type="evidence" value="ECO:0007669"/>
    <property type="project" value="InterPro"/>
</dbReference>
<dbReference type="SUPFAM" id="SSF46626">
    <property type="entry name" value="Cytochrome c"/>
    <property type="match status" value="1"/>
</dbReference>
<dbReference type="AlphaFoldDB" id="A0A975G566"/>
<evidence type="ECO:0000256" key="6">
    <source>
        <dbReference type="PROSITE-ProRule" id="PRU00433"/>
    </source>
</evidence>
<keyword evidence="1" id="KW-0813">Transport</keyword>
<sequence>MAGGARGRPVRRVLAIATAALGIAGAAHGQGADIAKGEAAYQSRCVMCHSLDGPGQGPDLHGVVGRKAGTAADFNYSDAMTASGLTWTPDQLDKFLTDPTKIVSGSPMQAQVPDAQERRDLIAYLASLKK</sequence>
<dbReference type="KEGG" id="caul:KCG34_15070"/>
<evidence type="ECO:0000256" key="4">
    <source>
        <dbReference type="ARBA" id="ARBA00022982"/>
    </source>
</evidence>
<evidence type="ECO:0000256" key="7">
    <source>
        <dbReference type="SAM" id="SignalP"/>
    </source>
</evidence>
<keyword evidence="2 6" id="KW-0349">Heme</keyword>
<dbReference type="PROSITE" id="PS51007">
    <property type="entry name" value="CYTC"/>
    <property type="match status" value="1"/>
</dbReference>
<reference evidence="9" key="1">
    <citation type="submission" date="2021-04" db="EMBL/GenBank/DDBJ databases">
        <title>The complete genome sequence of Caulobacter sp. S6.</title>
        <authorList>
            <person name="Tang Y."/>
            <person name="Ouyang W."/>
            <person name="Liu Q."/>
            <person name="Huang B."/>
            <person name="Guo Z."/>
            <person name="Lei P."/>
        </authorList>
    </citation>
    <scope>NUCLEOTIDE SEQUENCE</scope>
    <source>
        <strain evidence="9">S6</strain>
    </source>
</reference>
<evidence type="ECO:0000256" key="1">
    <source>
        <dbReference type="ARBA" id="ARBA00022448"/>
    </source>
</evidence>
<keyword evidence="5 6" id="KW-0408">Iron</keyword>
<keyword evidence="4" id="KW-0249">Electron transport</keyword>
<keyword evidence="7" id="KW-0732">Signal</keyword>
<dbReference type="Proteomes" id="UP000676409">
    <property type="component" value="Chromosome"/>
</dbReference>
<keyword evidence="3 6" id="KW-0479">Metal-binding</keyword>
<feature type="domain" description="Cytochrome c" evidence="8">
    <location>
        <begin position="32"/>
        <end position="129"/>
    </location>
</feature>
<dbReference type="EMBL" id="CP073078">
    <property type="protein sequence ID" value="QUD90788.1"/>
    <property type="molecule type" value="Genomic_DNA"/>
</dbReference>
<evidence type="ECO:0000313" key="9">
    <source>
        <dbReference type="EMBL" id="QUD90788.1"/>
    </source>
</evidence>
<dbReference type="GO" id="GO:0009055">
    <property type="term" value="F:electron transfer activity"/>
    <property type="evidence" value="ECO:0007669"/>
    <property type="project" value="InterPro"/>
</dbReference>
<gene>
    <name evidence="9" type="ORF">KCG34_15070</name>
</gene>
<proteinExistence type="predicted"/>
<dbReference type="InterPro" id="IPR002327">
    <property type="entry name" value="Cyt_c_1A/1B"/>
</dbReference>
<dbReference type="GO" id="GO:0046872">
    <property type="term" value="F:metal ion binding"/>
    <property type="evidence" value="ECO:0007669"/>
    <property type="project" value="UniProtKB-KW"/>
</dbReference>
<dbReference type="PANTHER" id="PTHR11961">
    <property type="entry name" value="CYTOCHROME C"/>
    <property type="match status" value="1"/>
</dbReference>
<dbReference type="PRINTS" id="PR00604">
    <property type="entry name" value="CYTCHRMECIAB"/>
</dbReference>
<dbReference type="Gene3D" id="1.10.760.10">
    <property type="entry name" value="Cytochrome c-like domain"/>
    <property type="match status" value="1"/>
</dbReference>
<evidence type="ECO:0000256" key="5">
    <source>
        <dbReference type="ARBA" id="ARBA00023004"/>
    </source>
</evidence>
<dbReference type="Pfam" id="PF00034">
    <property type="entry name" value="Cytochrom_C"/>
    <property type="match status" value="1"/>
</dbReference>
<evidence type="ECO:0000313" key="10">
    <source>
        <dbReference type="Proteomes" id="UP000676409"/>
    </source>
</evidence>
<name>A0A975G566_9CAUL</name>
<accession>A0A975G566</accession>
<evidence type="ECO:0000256" key="2">
    <source>
        <dbReference type="ARBA" id="ARBA00022617"/>
    </source>
</evidence>